<evidence type="ECO:0000256" key="1">
    <source>
        <dbReference type="ARBA" id="ARBA00004191"/>
    </source>
</evidence>
<keyword evidence="4" id="KW-0732">Signal</keyword>
<keyword evidence="5" id="KW-0325">Glycoprotein</keyword>
<sequence>MKKTVYYLGVLLLFIYACQSDDDTSNAPNSPIINPENIYKGDLYLNSQEALIDFYTKNNYLRIDGNVFIAGIHDISPFKDVVEITGNLSISYTKENALLDTPDLKTISPIALEKIGGSLSISKAEALTNISGLSQLQFIGGDLSLNNNGQLSSLNGLTSLTEIGGSLIIANHPSFIQWKGLNLLQKIGGSVHIRSNNNLSDLEGLQQLTSIAKDLSITSNTSLYNFCALQNTTIQGNIIINGNGYNPSKEHLTNDNCKTAGEKVFTGNKFISNQDELEIFAAKQYTKVEGSLIINNVIDMSSLKDLKTITGELRIKNNRSTVYSNGTKKSLKNLRGLENLQTVGAKLTIQYNTFLENVDALENLTSLTNLFIEDNGSLHNLQGFKNLENITEELRIKDLPSLTALTGFDNLRTAGFIRIVSNDILEKINTFELLQKVDNLWILANPELIDVKGFTTLNNVDNRLWIFNNKKLSNHCAFKNTVIHTFQCSKNAYNPTKEMLATNACSP</sequence>
<protein>
    <recommendedName>
        <fullName evidence="8">Receptor L-domain domain-containing protein</fullName>
    </recommendedName>
</protein>
<dbReference type="Gene3D" id="3.80.20.20">
    <property type="entry name" value="Receptor L-domain"/>
    <property type="match status" value="4"/>
</dbReference>
<dbReference type="InterPro" id="IPR036941">
    <property type="entry name" value="Rcpt_L-dom_sf"/>
</dbReference>
<evidence type="ECO:0008006" key="8">
    <source>
        <dbReference type="Google" id="ProtNLM"/>
    </source>
</evidence>
<dbReference type="SUPFAM" id="SSF52058">
    <property type="entry name" value="L domain-like"/>
    <property type="match status" value="3"/>
</dbReference>
<keyword evidence="7" id="KW-1185">Reference proteome</keyword>
<dbReference type="RefSeq" id="WP_378255380.1">
    <property type="nucleotide sequence ID" value="NZ_JBHSJV010000001.1"/>
</dbReference>
<comment type="caution">
    <text evidence="6">The sequence shown here is derived from an EMBL/GenBank/DDBJ whole genome shotgun (WGS) entry which is preliminary data.</text>
</comment>
<evidence type="ECO:0000313" key="6">
    <source>
        <dbReference type="EMBL" id="MFD2593163.1"/>
    </source>
</evidence>
<dbReference type="Proteomes" id="UP001597459">
    <property type="component" value="Unassembled WGS sequence"/>
</dbReference>
<evidence type="ECO:0000256" key="5">
    <source>
        <dbReference type="ARBA" id="ARBA00023180"/>
    </source>
</evidence>
<dbReference type="PANTHER" id="PTHR31018">
    <property type="entry name" value="SPORULATION-SPECIFIC PROTEIN-RELATED"/>
    <property type="match status" value="1"/>
</dbReference>
<keyword evidence="2" id="KW-0134">Cell wall</keyword>
<evidence type="ECO:0000256" key="4">
    <source>
        <dbReference type="ARBA" id="ARBA00022729"/>
    </source>
</evidence>
<organism evidence="6 7">
    <name type="scientific">Aquimarina hainanensis</name>
    <dbReference type="NCBI Taxonomy" id="1578017"/>
    <lineage>
        <taxon>Bacteria</taxon>
        <taxon>Pseudomonadati</taxon>
        <taxon>Bacteroidota</taxon>
        <taxon>Flavobacteriia</taxon>
        <taxon>Flavobacteriales</taxon>
        <taxon>Flavobacteriaceae</taxon>
        <taxon>Aquimarina</taxon>
    </lineage>
</organism>
<accession>A0ABW5NF11</accession>
<dbReference type="EMBL" id="JBHULX010000039">
    <property type="protein sequence ID" value="MFD2593163.1"/>
    <property type="molecule type" value="Genomic_DNA"/>
</dbReference>
<evidence type="ECO:0000256" key="2">
    <source>
        <dbReference type="ARBA" id="ARBA00022512"/>
    </source>
</evidence>
<dbReference type="InterPro" id="IPR051648">
    <property type="entry name" value="CWI-Assembly_Regulator"/>
</dbReference>
<reference evidence="7" key="1">
    <citation type="journal article" date="2019" name="Int. J. Syst. Evol. Microbiol.">
        <title>The Global Catalogue of Microorganisms (GCM) 10K type strain sequencing project: providing services to taxonomists for standard genome sequencing and annotation.</title>
        <authorList>
            <consortium name="The Broad Institute Genomics Platform"/>
            <consortium name="The Broad Institute Genome Sequencing Center for Infectious Disease"/>
            <person name="Wu L."/>
            <person name="Ma J."/>
        </authorList>
    </citation>
    <scope>NUCLEOTIDE SEQUENCE [LARGE SCALE GENOMIC DNA]</scope>
    <source>
        <strain evidence="7">KCTC 42423</strain>
    </source>
</reference>
<proteinExistence type="predicted"/>
<dbReference type="PANTHER" id="PTHR31018:SF3">
    <property type="entry name" value="RECEPTOR PROTEIN-TYROSINE KINASE"/>
    <property type="match status" value="1"/>
</dbReference>
<comment type="subcellular location">
    <subcellularLocation>
        <location evidence="1">Secreted</location>
        <location evidence="1">Cell wall</location>
    </subcellularLocation>
</comment>
<keyword evidence="3" id="KW-0964">Secreted</keyword>
<evidence type="ECO:0000313" key="7">
    <source>
        <dbReference type="Proteomes" id="UP001597459"/>
    </source>
</evidence>
<name>A0ABW5NF11_9FLAO</name>
<evidence type="ECO:0000256" key="3">
    <source>
        <dbReference type="ARBA" id="ARBA00022525"/>
    </source>
</evidence>
<dbReference type="PROSITE" id="PS51257">
    <property type="entry name" value="PROKAR_LIPOPROTEIN"/>
    <property type="match status" value="1"/>
</dbReference>
<gene>
    <name evidence="6" type="ORF">ACFSTE_20155</name>
</gene>